<dbReference type="InterPro" id="IPR051472">
    <property type="entry name" value="T3SS_Stator/FliH"/>
</dbReference>
<evidence type="ECO:0000256" key="2">
    <source>
        <dbReference type="ARBA" id="ARBA00022927"/>
    </source>
</evidence>
<evidence type="ECO:0000313" key="4">
    <source>
        <dbReference type="Proteomes" id="UP000619295"/>
    </source>
</evidence>
<comment type="caution">
    <text evidence="3">The sequence shown here is derived from an EMBL/GenBank/DDBJ whole genome shotgun (WGS) entry which is preliminary data.</text>
</comment>
<dbReference type="PANTHER" id="PTHR34982:SF1">
    <property type="entry name" value="FLAGELLAR ASSEMBLY PROTEIN FLIH"/>
    <property type="match status" value="1"/>
</dbReference>
<keyword evidence="3" id="KW-0282">Flagellum</keyword>
<dbReference type="GO" id="GO:0005829">
    <property type="term" value="C:cytosol"/>
    <property type="evidence" value="ECO:0007669"/>
    <property type="project" value="TreeGrafter"/>
</dbReference>
<sequence length="199" mass="20909">MAKATATKFMFGTDFREGSRKAASEADLGAARAEGFHAGLEQGRNEAEGQLSGFAGQLARSAERLFALEAARMATIEEQAAQVALAAAKALAGAALAEKPMAALEQAVRECIVHARQAPHLVLRVPEASVEAAEELVKRMTREHGFAGRLIVLGEADIRPGDGRIEWAEGGFVMDGEQLSALIEQAVASVFPGGSRPGQ</sequence>
<reference evidence="3" key="1">
    <citation type="submission" date="2020-09" db="EMBL/GenBank/DDBJ databases">
        <title>Bosea spartocytisi sp. nov. a root nodule endophyte of Spartocytisus supranubius in the high mountain ecosystem fo the Teide National Park (Canary Islands, Spain).</title>
        <authorList>
            <person name="Pulido-Suarez L."/>
            <person name="Peix A."/>
            <person name="Igual J.M."/>
            <person name="Socas-Perez N."/>
            <person name="Velazquez E."/>
            <person name="Flores-Felix J.D."/>
            <person name="Leon-Barrios M."/>
        </authorList>
    </citation>
    <scope>NUCLEOTIDE SEQUENCE</scope>
    <source>
        <strain evidence="3">SSUT16</strain>
    </source>
</reference>
<gene>
    <name evidence="3" type="ORF">IED13_22310</name>
</gene>
<evidence type="ECO:0000256" key="1">
    <source>
        <dbReference type="ARBA" id="ARBA00022448"/>
    </source>
</evidence>
<accession>A0A927ECS4</accession>
<keyword evidence="1" id="KW-0813">Transport</keyword>
<keyword evidence="4" id="KW-1185">Reference proteome</keyword>
<dbReference type="RefSeq" id="WP_162737784.1">
    <property type="nucleotide sequence ID" value="NZ_JACXWY010000018.1"/>
</dbReference>
<proteinExistence type="predicted"/>
<dbReference type="AlphaFoldDB" id="A0A927ECS4"/>
<dbReference type="EMBL" id="JACXWY010000018">
    <property type="protein sequence ID" value="MBD3848439.1"/>
    <property type="molecule type" value="Genomic_DNA"/>
</dbReference>
<keyword evidence="2" id="KW-0653">Protein transport</keyword>
<keyword evidence="3" id="KW-0966">Cell projection</keyword>
<dbReference type="PANTHER" id="PTHR34982">
    <property type="entry name" value="YOP PROTEINS TRANSLOCATION PROTEIN L"/>
    <property type="match status" value="1"/>
</dbReference>
<name>A0A927ECS4_9HYPH</name>
<dbReference type="GO" id="GO:0015031">
    <property type="term" value="P:protein transport"/>
    <property type="evidence" value="ECO:0007669"/>
    <property type="project" value="UniProtKB-KW"/>
</dbReference>
<keyword evidence="3" id="KW-0969">Cilium</keyword>
<dbReference type="Proteomes" id="UP000619295">
    <property type="component" value="Unassembled WGS sequence"/>
</dbReference>
<organism evidence="3 4">
    <name type="scientific">Bosea spartocytisi</name>
    <dbReference type="NCBI Taxonomy" id="2773451"/>
    <lineage>
        <taxon>Bacteria</taxon>
        <taxon>Pseudomonadati</taxon>
        <taxon>Pseudomonadota</taxon>
        <taxon>Alphaproteobacteria</taxon>
        <taxon>Hyphomicrobiales</taxon>
        <taxon>Boseaceae</taxon>
        <taxon>Bosea</taxon>
    </lineage>
</organism>
<protein>
    <submittedName>
        <fullName evidence="3">Flagellar assembly protein FliH</fullName>
    </submittedName>
</protein>
<evidence type="ECO:0000313" key="3">
    <source>
        <dbReference type="EMBL" id="MBD3848439.1"/>
    </source>
</evidence>